<dbReference type="Proteomes" id="UP000193944">
    <property type="component" value="Unassembled WGS sequence"/>
</dbReference>
<dbReference type="FunFam" id="3.30.160.60:FF:000032">
    <property type="entry name" value="Krueppel-like factor 4"/>
    <property type="match status" value="1"/>
</dbReference>
<gene>
    <name evidence="9" type="ORF">BCR32DRAFT_271404</name>
</gene>
<feature type="domain" description="C2H2-type" evidence="8">
    <location>
        <begin position="556"/>
        <end position="583"/>
    </location>
</feature>
<evidence type="ECO:0000259" key="8">
    <source>
        <dbReference type="PROSITE" id="PS50157"/>
    </source>
</evidence>
<keyword evidence="1" id="KW-0479">Metal-binding</keyword>
<evidence type="ECO:0000256" key="4">
    <source>
        <dbReference type="ARBA" id="ARBA00022833"/>
    </source>
</evidence>
<dbReference type="PROSITE" id="PS50157">
    <property type="entry name" value="ZINC_FINGER_C2H2_2"/>
    <property type="match status" value="2"/>
</dbReference>
<dbReference type="PANTHER" id="PTHR23235:SF120">
    <property type="entry name" value="KRUPPEL-LIKE FACTOR 15"/>
    <property type="match status" value="1"/>
</dbReference>
<dbReference type="STRING" id="1754192.A0A1Y1WRP1"/>
<comment type="caution">
    <text evidence="9">The sequence shown here is derived from an EMBL/GenBank/DDBJ whole genome shotgun (WGS) entry which is preliminary data.</text>
</comment>
<dbReference type="AlphaFoldDB" id="A0A1Y1WRP1"/>
<organism evidence="9 10">
    <name type="scientific">Anaeromyces robustus</name>
    <dbReference type="NCBI Taxonomy" id="1754192"/>
    <lineage>
        <taxon>Eukaryota</taxon>
        <taxon>Fungi</taxon>
        <taxon>Fungi incertae sedis</taxon>
        <taxon>Chytridiomycota</taxon>
        <taxon>Chytridiomycota incertae sedis</taxon>
        <taxon>Neocallimastigomycetes</taxon>
        <taxon>Neocallimastigales</taxon>
        <taxon>Neocallimastigaceae</taxon>
        <taxon>Anaeromyces</taxon>
    </lineage>
</organism>
<dbReference type="OrthoDB" id="8922241at2759"/>
<accession>A0A1Y1WRP1</accession>
<evidence type="ECO:0000313" key="9">
    <source>
        <dbReference type="EMBL" id="ORX76213.1"/>
    </source>
</evidence>
<keyword evidence="5" id="KW-0805">Transcription regulation</keyword>
<evidence type="ECO:0000313" key="10">
    <source>
        <dbReference type="Proteomes" id="UP000193944"/>
    </source>
</evidence>
<proteinExistence type="predicted"/>
<dbReference type="PROSITE" id="PS00028">
    <property type="entry name" value="ZINC_FINGER_C2H2_1"/>
    <property type="match status" value="2"/>
</dbReference>
<dbReference type="InterPro" id="IPR013087">
    <property type="entry name" value="Znf_C2H2_type"/>
</dbReference>
<keyword evidence="3 7" id="KW-0863">Zinc-finger</keyword>
<reference evidence="9 10" key="2">
    <citation type="submission" date="2016-08" db="EMBL/GenBank/DDBJ databases">
        <title>Pervasive Adenine N6-methylation of Active Genes in Fungi.</title>
        <authorList>
            <consortium name="DOE Joint Genome Institute"/>
            <person name="Mondo S.J."/>
            <person name="Dannebaum R.O."/>
            <person name="Kuo R.C."/>
            <person name="Labutti K."/>
            <person name="Haridas S."/>
            <person name="Kuo A."/>
            <person name="Salamov A."/>
            <person name="Ahrendt S.R."/>
            <person name="Lipzen A."/>
            <person name="Sullivan W."/>
            <person name="Andreopoulos W.B."/>
            <person name="Clum A."/>
            <person name="Lindquist E."/>
            <person name="Daum C."/>
            <person name="Ramamoorthy G.K."/>
            <person name="Gryganskyi A."/>
            <person name="Culley D."/>
            <person name="Magnuson J.K."/>
            <person name="James T.Y."/>
            <person name="O'Malley M.A."/>
            <person name="Stajich J.E."/>
            <person name="Spatafora J.W."/>
            <person name="Visel A."/>
            <person name="Grigoriev I.V."/>
        </authorList>
    </citation>
    <scope>NUCLEOTIDE SEQUENCE [LARGE SCALE GENOMIC DNA]</scope>
    <source>
        <strain evidence="9 10">S4</strain>
    </source>
</reference>
<evidence type="ECO:0000256" key="3">
    <source>
        <dbReference type="ARBA" id="ARBA00022771"/>
    </source>
</evidence>
<dbReference type="GO" id="GO:0000981">
    <property type="term" value="F:DNA-binding transcription factor activity, RNA polymerase II-specific"/>
    <property type="evidence" value="ECO:0007669"/>
    <property type="project" value="TreeGrafter"/>
</dbReference>
<feature type="domain" description="C2H2-type" evidence="8">
    <location>
        <begin position="584"/>
        <end position="611"/>
    </location>
</feature>
<dbReference type="GO" id="GO:0000978">
    <property type="term" value="F:RNA polymerase II cis-regulatory region sequence-specific DNA binding"/>
    <property type="evidence" value="ECO:0007669"/>
    <property type="project" value="TreeGrafter"/>
</dbReference>
<dbReference type="InterPro" id="IPR036236">
    <property type="entry name" value="Znf_C2H2_sf"/>
</dbReference>
<dbReference type="SUPFAM" id="SSF57667">
    <property type="entry name" value="beta-beta-alpha zinc fingers"/>
    <property type="match status" value="2"/>
</dbReference>
<dbReference type="GO" id="GO:0008270">
    <property type="term" value="F:zinc ion binding"/>
    <property type="evidence" value="ECO:0007669"/>
    <property type="project" value="UniProtKB-KW"/>
</dbReference>
<name>A0A1Y1WRP1_9FUNG</name>
<sequence>MSSLSPQIDSFFQPFNNSSDNLKFILDLEQTLPDNIKFILDSNQTIPNIMNSSNDYLVSDQGANYISNNALYCPSAEKKGEPLKQYFSALATDGTNVLPIPDKKIIYGIYNVAYREKSCLSTPETKEIKTEVSGSGITTPQLTPFLNPRLSGEYCSQSQTLNVKAFPPSPVSPKINSLGNSSPYSFLDSNATLTPGSRIEASTPLSTLTYNGSIVSNNSTIDDDSIYNQTFFSNINNQQPLNSDMQQNLYYVNVNGNWELQNQRNTCFYAKRKEELKNIHSPIPLKKCKVYIPASEIQENSYYGNTNANVELTYQYPTNYQTQPINGQTNSSVQQIIVQQPGQNTVEQILVSNSNVPGIVVQQPQPQPTQQIIVQQQVPTITVTSMPLSTPMVNNVSLPVQVQQIQATEGNHQPVLVQLQPVNTVNSTIVQQPQSIVSTVSTGSNSLLFSTPQRLPSPIKQELSSPVVKLEPNSNNNNNEAKIITPVSSPMMGNESEEKPQSIVINLMDYKPISSHLENYKNNKPAVLKYMPSTKHKILKKKVEGSSRITKNSSQNKCDICQKEFLKYYQLKSHLKSHTSEKPYKCEYCTRAFCRKHDLRRHVRIHTGDTPYICSNCFKGFARSDACTRHVRQNLCKSNIINYNPETNKVEVLI</sequence>
<dbReference type="Pfam" id="PF00096">
    <property type="entry name" value="zf-C2H2"/>
    <property type="match status" value="1"/>
</dbReference>
<dbReference type="Gene3D" id="3.30.160.60">
    <property type="entry name" value="Classic Zinc Finger"/>
    <property type="match status" value="3"/>
</dbReference>
<keyword evidence="6" id="KW-0804">Transcription</keyword>
<evidence type="ECO:0000256" key="2">
    <source>
        <dbReference type="ARBA" id="ARBA00022737"/>
    </source>
</evidence>
<keyword evidence="2" id="KW-0677">Repeat</keyword>
<dbReference type="PANTHER" id="PTHR23235">
    <property type="entry name" value="KRUEPPEL-LIKE TRANSCRIPTION FACTOR"/>
    <property type="match status" value="1"/>
</dbReference>
<evidence type="ECO:0000256" key="6">
    <source>
        <dbReference type="ARBA" id="ARBA00023163"/>
    </source>
</evidence>
<reference evidence="9 10" key="1">
    <citation type="submission" date="2016-08" db="EMBL/GenBank/DDBJ databases">
        <title>A Parts List for Fungal Cellulosomes Revealed by Comparative Genomics.</title>
        <authorList>
            <consortium name="DOE Joint Genome Institute"/>
            <person name="Haitjema C.H."/>
            <person name="Gilmore S.P."/>
            <person name="Henske J.K."/>
            <person name="Solomon K.V."/>
            <person name="De Groot R."/>
            <person name="Kuo A."/>
            <person name="Mondo S.J."/>
            <person name="Salamov A.A."/>
            <person name="Labutti K."/>
            <person name="Zhao Z."/>
            <person name="Chiniquy J."/>
            <person name="Barry K."/>
            <person name="Brewer H.M."/>
            <person name="Purvine S.O."/>
            <person name="Wright A.T."/>
            <person name="Boxma B."/>
            <person name="Van Alen T."/>
            <person name="Hackstein J.H."/>
            <person name="Baker S.E."/>
            <person name="Grigoriev I.V."/>
            <person name="O'Malley M.A."/>
        </authorList>
    </citation>
    <scope>NUCLEOTIDE SEQUENCE [LARGE SCALE GENOMIC DNA]</scope>
    <source>
        <strain evidence="9 10">S4</strain>
    </source>
</reference>
<protein>
    <recommendedName>
        <fullName evidence="8">C2H2-type domain-containing protein</fullName>
    </recommendedName>
</protein>
<dbReference type="EMBL" id="MCFG01000311">
    <property type="protein sequence ID" value="ORX76213.1"/>
    <property type="molecule type" value="Genomic_DNA"/>
</dbReference>
<evidence type="ECO:0000256" key="5">
    <source>
        <dbReference type="ARBA" id="ARBA00023015"/>
    </source>
</evidence>
<keyword evidence="4" id="KW-0862">Zinc</keyword>
<keyword evidence="10" id="KW-1185">Reference proteome</keyword>
<evidence type="ECO:0000256" key="1">
    <source>
        <dbReference type="ARBA" id="ARBA00022723"/>
    </source>
</evidence>
<evidence type="ECO:0000256" key="7">
    <source>
        <dbReference type="PROSITE-ProRule" id="PRU00042"/>
    </source>
</evidence>
<dbReference type="SMART" id="SM00355">
    <property type="entry name" value="ZnF_C2H2"/>
    <property type="match status" value="3"/>
</dbReference>